<comment type="caution">
    <text evidence="2">The sequence shown here is derived from an EMBL/GenBank/DDBJ whole genome shotgun (WGS) entry which is preliminary data.</text>
</comment>
<name>A0A7J8B725_ROUAE</name>
<sequence>MCALQCSLYTRHTRTHHTHTHHACVRMCHTCTVYTPHMYMPHTCKRTMPAQAHTTHMCAHATHTHSAHAQVHTSHTHHITMQSVHAAYMHTPHRCAHRTHTTHMRTHTTLTQSLSPALSHAQLHAFWILSTLSSARLLWGGREVTAIQVDSGFSRDLGRGTGAGARALGRGGSPGPWASSPGGVVFKDRLQCEGFRKAGRTVAWHGSEEPAGAHHPRPQRRR</sequence>
<dbReference type="Proteomes" id="UP000593571">
    <property type="component" value="Unassembled WGS sequence"/>
</dbReference>
<dbReference type="EMBL" id="JACASE010000020">
    <property type="protein sequence ID" value="KAF6394508.1"/>
    <property type="molecule type" value="Genomic_DNA"/>
</dbReference>
<evidence type="ECO:0000313" key="3">
    <source>
        <dbReference type="Proteomes" id="UP000593571"/>
    </source>
</evidence>
<keyword evidence="3" id="KW-1185">Reference proteome</keyword>
<gene>
    <name evidence="2" type="ORF">HJG63_010459</name>
</gene>
<feature type="region of interest" description="Disordered" evidence="1">
    <location>
        <begin position="201"/>
        <end position="222"/>
    </location>
</feature>
<protein>
    <submittedName>
        <fullName evidence="2">Uncharacterized protein</fullName>
    </submittedName>
</protein>
<organism evidence="2 3">
    <name type="scientific">Rousettus aegyptiacus</name>
    <name type="common">Egyptian fruit bat</name>
    <name type="synonym">Pteropus aegyptiacus</name>
    <dbReference type="NCBI Taxonomy" id="9407"/>
    <lineage>
        <taxon>Eukaryota</taxon>
        <taxon>Metazoa</taxon>
        <taxon>Chordata</taxon>
        <taxon>Craniata</taxon>
        <taxon>Vertebrata</taxon>
        <taxon>Euteleostomi</taxon>
        <taxon>Mammalia</taxon>
        <taxon>Eutheria</taxon>
        <taxon>Laurasiatheria</taxon>
        <taxon>Chiroptera</taxon>
        <taxon>Yinpterochiroptera</taxon>
        <taxon>Pteropodoidea</taxon>
        <taxon>Pteropodidae</taxon>
        <taxon>Rousettinae</taxon>
        <taxon>Rousettus</taxon>
    </lineage>
</organism>
<reference evidence="2 3" key="1">
    <citation type="journal article" date="2020" name="Nature">
        <title>Six reference-quality genomes reveal evolution of bat adaptations.</title>
        <authorList>
            <person name="Jebb D."/>
            <person name="Huang Z."/>
            <person name="Pippel M."/>
            <person name="Hughes G.M."/>
            <person name="Lavrichenko K."/>
            <person name="Devanna P."/>
            <person name="Winkler S."/>
            <person name="Jermiin L.S."/>
            <person name="Skirmuntt E.C."/>
            <person name="Katzourakis A."/>
            <person name="Burkitt-Gray L."/>
            <person name="Ray D.A."/>
            <person name="Sullivan K.A.M."/>
            <person name="Roscito J.G."/>
            <person name="Kirilenko B.M."/>
            <person name="Davalos L.M."/>
            <person name="Corthals A.P."/>
            <person name="Power M.L."/>
            <person name="Jones G."/>
            <person name="Ransome R.D."/>
            <person name="Dechmann D.K.N."/>
            <person name="Locatelli A.G."/>
            <person name="Puechmaille S.J."/>
            <person name="Fedrigo O."/>
            <person name="Jarvis E.D."/>
            <person name="Hiller M."/>
            <person name="Vernes S.C."/>
            <person name="Myers E.W."/>
            <person name="Teeling E.C."/>
        </authorList>
    </citation>
    <scope>NUCLEOTIDE SEQUENCE [LARGE SCALE GENOMIC DNA]</scope>
    <source>
        <strain evidence="2">MRouAeg1</strain>
        <tissue evidence="2">Muscle</tissue>
    </source>
</reference>
<accession>A0A7J8B725</accession>
<proteinExistence type="predicted"/>
<dbReference type="AlphaFoldDB" id="A0A7J8B725"/>
<evidence type="ECO:0000256" key="1">
    <source>
        <dbReference type="SAM" id="MobiDB-lite"/>
    </source>
</evidence>
<evidence type="ECO:0000313" key="2">
    <source>
        <dbReference type="EMBL" id="KAF6394508.1"/>
    </source>
</evidence>